<reference evidence="2" key="1">
    <citation type="submission" date="2023-04" db="EMBL/GenBank/DDBJ databases">
        <title>Phytophthora fragariaefolia NBRC 109709.</title>
        <authorList>
            <person name="Ichikawa N."/>
            <person name="Sato H."/>
            <person name="Tonouchi N."/>
        </authorList>
    </citation>
    <scope>NUCLEOTIDE SEQUENCE</scope>
    <source>
        <strain evidence="2">NBRC 109709</strain>
    </source>
</reference>
<protein>
    <submittedName>
        <fullName evidence="2">Unnamed protein product</fullName>
    </submittedName>
</protein>
<evidence type="ECO:0000313" key="3">
    <source>
        <dbReference type="Proteomes" id="UP001165121"/>
    </source>
</evidence>
<organism evidence="2 3">
    <name type="scientific">Phytophthora fragariaefolia</name>
    <dbReference type="NCBI Taxonomy" id="1490495"/>
    <lineage>
        <taxon>Eukaryota</taxon>
        <taxon>Sar</taxon>
        <taxon>Stramenopiles</taxon>
        <taxon>Oomycota</taxon>
        <taxon>Peronosporomycetes</taxon>
        <taxon>Peronosporales</taxon>
        <taxon>Peronosporaceae</taxon>
        <taxon>Phytophthora</taxon>
    </lineage>
</organism>
<gene>
    <name evidence="2" type="ORF">Pfra01_002117100</name>
</gene>
<dbReference type="OrthoDB" id="1113209at2759"/>
<keyword evidence="3" id="KW-1185">Reference proteome</keyword>
<accession>A0A9W6Y3L8</accession>
<dbReference type="AlphaFoldDB" id="A0A9W6Y3L8"/>
<dbReference type="CDD" id="cd09272">
    <property type="entry name" value="RNase_HI_RT_Ty1"/>
    <property type="match status" value="1"/>
</dbReference>
<name>A0A9W6Y3L8_9STRA</name>
<proteinExistence type="predicted"/>
<dbReference type="PANTHER" id="PTHR11439:SF440">
    <property type="entry name" value="INTEGRASE CATALYTIC DOMAIN-CONTAINING PROTEIN"/>
    <property type="match status" value="1"/>
</dbReference>
<dbReference type="EMBL" id="BSXT01002977">
    <property type="protein sequence ID" value="GMF51936.1"/>
    <property type="molecule type" value="Genomic_DNA"/>
</dbReference>
<dbReference type="Pfam" id="PF07727">
    <property type="entry name" value="RVT_2"/>
    <property type="match status" value="1"/>
</dbReference>
<dbReference type="SUPFAM" id="SSF56672">
    <property type="entry name" value="DNA/RNA polymerases"/>
    <property type="match status" value="1"/>
</dbReference>
<dbReference type="InterPro" id="IPR043502">
    <property type="entry name" value="DNA/RNA_pol_sf"/>
</dbReference>
<dbReference type="Proteomes" id="UP001165121">
    <property type="component" value="Unassembled WGS sequence"/>
</dbReference>
<sequence length="327" mass="36783">MGFKPADADPCVYTRCEGEEECIMCLYVDDMLIASRQKTVIASVKAGIAEKFWIKDLGKARFILGIEIDYDMERRTLGISQKAYTESIIKKFGQENAKPCLTPQEPGVHLTRADDPQTEYDKVKTKAKPYRSLNPGEKHWDAGIKVVRYLLKTKDVGIVYDGSLGTELEAYSDADCAGNRDGRRSVSGMMLMMCGAPVVWSSTFRKTVALSFTEAEYMALSDCVKECIWMRRLLEDMGVDQVGAIVIYEDNQGAMAMAKNVGYQARTKHIDIRYHFICEKVASNEVELVYLESKNQLADYLTKGLTTKTLRYLMMASNVVPKLETSN</sequence>
<evidence type="ECO:0000313" key="2">
    <source>
        <dbReference type="EMBL" id="GMF51936.1"/>
    </source>
</evidence>
<dbReference type="InterPro" id="IPR013103">
    <property type="entry name" value="RVT_2"/>
</dbReference>
<comment type="caution">
    <text evidence="2">The sequence shown here is derived from an EMBL/GenBank/DDBJ whole genome shotgun (WGS) entry which is preliminary data.</text>
</comment>
<dbReference type="PANTHER" id="PTHR11439">
    <property type="entry name" value="GAG-POL-RELATED RETROTRANSPOSON"/>
    <property type="match status" value="1"/>
</dbReference>
<feature type="domain" description="Reverse transcriptase Ty1/copia-type" evidence="1">
    <location>
        <begin position="2"/>
        <end position="105"/>
    </location>
</feature>
<evidence type="ECO:0000259" key="1">
    <source>
        <dbReference type="Pfam" id="PF07727"/>
    </source>
</evidence>